<evidence type="ECO:0000313" key="4">
    <source>
        <dbReference type="EMBL" id="KAK3094699.1"/>
    </source>
</evidence>
<evidence type="ECO:0000256" key="2">
    <source>
        <dbReference type="SAM" id="MobiDB-lite"/>
    </source>
</evidence>
<dbReference type="PANTHER" id="PTHR16046">
    <property type="entry name" value="SMC5-SMC6 COMPLEX LOCALIZATION FACTOR 2"/>
    <property type="match status" value="1"/>
</dbReference>
<feature type="region of interest" description="Disordered" evidence="2">
    <location>
        <begin position="129"/>
        <end position="184"/>
    </location>
</feature>
<dbReference type="Pfam" id="PF14816">
    <property type="entry name" value="CANIN"/>
    <property type="match status" value="1"/>
</dbReference>
<evidence type="ECO:0000313" key="5">
    <source>
        <dbReference type="Proteomes" id="UP001186944"/>
    </source>
</evidence>
<feature type="compositionally biased region" description="Basic and acidic residues" evidence="2">
    <location>
        <begin position="260"/>
        <end position="270"/>
    </location>
</feature>
<dbReference type="Proteomes" id="UP001186944">
    <property type="component" value="Unassembled WGS sequence"/>
</dbReference>
<comment type="similarity">
    <text evidence="1">Belongs to the FAM178 family.</text>
</comment>
<feature type="region of interest" description="Disordered" evidence="2">
    <location>
        <begin position="1359"/>
        <end position="1392"/>
    </location>
</feature>
<feature type="domain" description="Coiled-coil SMC6 And NSE5 INteracting (CANIN)" evidence="3">
    <location>
        <begin position="885"/>
        <end position="1237"/>
    </location>
</feature>
<dbReference type="PANTHER" id="PTHR16046:SF9">
    <property type="entry name" value="SMC5-SMC6 COMPLEX LOCALIZATION FACTOR PROTEIN 2"/>
    <property type="match status" value="1"/>
</dbReference>
<proteinExistence type="inferred from homology"/>
<protein>
    <recommendedName>
        <fullName evidence="3">Coiled-coil SMC6 And NSE5 INteracting (CANIN) domain-containing protein</fullName>
    </recommendedName>
</protein>
<feature type="compositionally biased region" description="Polar residues" evidence="2">
    <location>
        <begin position="244"/>
        <end position="259"/>
    </location>
</feature>
<feature type="compositionally biased region" description="Polar residues" evidence="2">
    <location>
        <begin position="489"/>
        <end position="513"/>
    </location>
</feature>
<feature type="compositionally biased region" description="Low complexity" evidence="2">
    <location>
        <begin position="340"/>
        <end position="351"/>
    </location>
</feature>
<feature type="compositionally biased region" description="Low complexity" evidence="2">
    <location>
        <begin position="765"/>
        <end position="775"/>
    </location>
</feature>
<organism evidence="4 5">
    <name type="scientific">Pinctada imbricata</name>
    <name type="common">Atlantic pearl-oyster</name>
    <name type="synonym">Pinctada martensii</name>
    <dbReference type="NCBI Taxonomy" id="66713"/>
    <lineage>
        <taxon>Eukaryota</taxon>
        <taxon>Metazoa</taxon>
        <taxon>Spiralia</taxon>
        <taxon>Lophotrochozoa</taxon>
        <taxon>Mollusca</taxon>
        <taxon>Bivalvia</taxon>
        <taxon>Autobranchia</taxon>
        <taxon>Pteriomorphia</taxon>
        <taxon>Pterioida</taxon>
        <taxon>Pterioidea</taxon>
        <taxon>Pteriidae</taxon>
        <taxon>Pinctada</taxon>
    </lineage>
</organism>
<feature type="region of interest" description="Disordered" evidence="2">
    <location>
        <begin position="489"/>
        <end position="814"/>
    </location>
</feature>
<feature type="compositionally biased region" description="Basic residues" evidence="2">
    <location>
        <begin position="573"/>
        <end position="586"/>
    </location>
</feature>
<dbReference type="InterPro" id="IPR044276">
    <property type="entry name" value="CANIN_dom"/>
</dbReference>
<feature type="region of interest" description="Disordered" evidence="2">
    <location>
        <begin position="842"/>
        <end position="875"/>
    </location>
</feature>
<feature type="compositionally biased region" description="Basic and acidic residues" evidence="2">
    <location>
        <begin position="667"/>
        <end position="698"/>
    </location>
</feature>
<feature type="compositionally biased region" description="Polar residues" evidence="2">
    <location>
        <begin position="721"/>
        <end position="742"/>
    </location>
</feature>
<feature type="compositionally biased region" description="Basic and acidic residues" evidence="2">
    <location>
        <begin position="783"/>
        <end position="800"/>
    </location>
</feature>
<feature type="compositionally biased region" description="Basic and acidic residues" evidence="2">
    <location>
        <begin position="743"/>
        <end position="757"/>
    </location>
</feature>
<feature type="compositionally biased region" description="Low complexity" evidence="2">
    <location>
        <begin position="399"/>
        <end position="410"/>
    </location>
</feature>
<sequence length="1392" mass="155188">MWMRQNCFPNPNAPRSFVQFGRRSPLLQNPTWQQSQYANYNQNNTWNNIPYRPSSNHHDQRKNPGNFSNTKSGIGIKKTNSQEVTKNVPKQSEVPFTSKKEVTVDSHEMTNTGTANKSNLIVIKGVSPEKKFAGGKRPEDANAKRPLESKPVDQRPTSVTQHRAPTQAVIGGSQPNPPKRSNESFVASNCSYTRSQHETVKRSLLINEGSVSDASNSSHTSTSSTVSSTHVPTRISGHDHHQSRSSNLSDSIEGSSNSVEKQKNYAHEDLGLSTRLNISHTENSPIKGNKSQKSPRSSNKVSPAKGTSPSKPNPELGSGYFELASTLNTLRGGSEDSHSLDSSVLSSNASNTKESTTVSVVDNKQKSDFGSGYLGLASSLNNLRSNLHSNSQTAESLVSQKTSTSKESASESVVENTELIHGCFELAATLKTLKCKLQGSKDSQTGDSSVLPKATFLPEPDTKSIIDNKQKLEYKDGKFNLCAETNLGTKTNLGAKTNPVSTGGFQPGSSSRNPSDKPNSEGKEAKKTPPTFTKAPQTYKEYREAKQREEEERKREAKQKEEEERKKMEARRLAHLQQRKHRHHSYSHSSSHNKQREEFKQRSLSTELGNKGVKTGPFQAGTEKAHHIYQSSSYFSPGEPVAAEKSPSPVKQKLPFRSENSSFSLYSKKDPIRIKVEDEGKSEKSSHAAEQADKEAGKNETSASEMECSKDEELPGIVVQRRNSNKFVERTPSSSRKNSQESYRSDSQDSVLYRRESQGSGSHGGISSRRSSSDSQNASKNMDVCDRASEHGELQKEDGFRAINSNGDYDDDIRRYGSDLEVDMSDSDDDDLEAPDFLADLENAWRKPVPRTPPPKTHGSPVHSNSPVPLGQVSNPPKLPITKFSLDGLLSEEVDKTKEQLNLEKIQAKLEKDVRTGGFQLDLDEQKEKEGQPSGELLPEQKEHIQSLEVLDSVLRNTHPGEKIFATERYQSLFNSSFKPQECGFSPGKSYIDEHLASLQPVSYNDLFMSRLLMECLQSVSDQKAILSWIYLYMSTEESSLAVDGCFDVLEEYYYCEKHFNDREVPSWAPSVKDMLSALCNFGCEANFLIPKELVSASIFGSLHQQQNLPAVRNGTPGFQIENLRLVLVVLTYGLQSRAKYKKEELTALLVMLCRAALDERLSSELLTLELQCCIWAIVQKYSETDWESQSIMLCAILSAVTSHHHNAVYVCGLLPLLPRGIYLQRRVSFMFLLKIFGIEPTDIELFKLKSLHQFLPLMKDLVEDDMYKLSSCLNLLDKCIGNDTIKLSEKDDLVYIMNHIKKMSGEIRENVRVLDKSRLKDLMVRLTSKWTMLLLSCGSSQKTLFECTNGTSQKLKIETVQASQSDNDSEQSDQSEAELEDPLEGLESLQQ</sequence>
<feature type="region of interest" description="Disordered" evidence="2">
    <location>
        <begin position="391"/>
        <end position="410"/>
    </location>
</feature>
<feature type="region of interest" description="Disordered" evidence="2">
    <location>
        <begin position="332"/>
        <end position="359"/>
    </location>
</feature>
<feature type="region of interest" description="Disordered" evidence="2">
    <location>
        <begin position="210"/>
        <end position="319"/>
    </location>
</feature>
<feature type="region of interest" description="Disordered" evidence="2">
    <location>
        <begin position="439"/>
        <end position="462"/>
    </location>
</feature>
<reference evidence="4" key="1">
    <citation type="submission" date="2019-08" db="EMBL/GenBank/DDBJ databases">
        <title>The improved chromosome-level genome for the pearl oyster Pinctada fucata martensii using PacBio sequencing and Hi-C.</title>
        <authorList>
            <person name="Zheng Z."/>
        </authorList>
    </citation>
    <scope>NUCLEOTIDE SEQUENCE</scope>
    <source>
        <strain evidence="4">ZZ-2019</strain>
        <tissue evidence="4">Adductor muscle</tissue>
    </source>
</reference>
<feature type="compositionally biased region" description="Polar residues" evidence="2">
    <location>
        <begin position="155"/>
        <end position="164"/>
    </location>
</feature>
<feature type="compositionally biased region" description="Basic and acidic residues" evidence="2">
    <location>
        <begin position="129"/>
        <end position="153"/>
    </location>
</feature>
<accession>A0AA88XZ36</accession>
<name>A0AA88XZ36_PINIB</name>
<feature type="compositionally biased region" description="Basic and acidic residues" evidence="2">
    <location>
        <begin position="514"/>
        <end position="527"/>
    </location>
</feature>
<evidence type="ECO:0000259" key="3">
    <source>
        <dbReference type="Pfam" id="PF14816"/>
    </source>
</evidence>
<feature type="region of interest" description="Disordered" evidence="2">
    <location>
        <begin position="53"/>
        <end position="74"/>
    </location>
</feature>
<gene>
    <name evidence="4" type="ORF">FSP39_005153</name>
</gene>
<keyword evidence="5" id="KW-1185">Reference proteome</keyword>
<feature type="compositionally biased region" description="Polar residues" evidence="2">
    <location>
        <begin position="274"/>
        <end position="310"/>
    </location>
</feature>
<feature type="compositionally biased region" description="Polar residues" evidence="2">
    <location>
        <begin position="862"/>
        <end position="875"/>
    </location>
</feature>
<comment type="caution">
    <text evidence="4">The sequence shown here is derived from an EMBL/GenBank/DDBJ whole genome shotgun (WGS) entry which is preliminary data.</text>
</comment>
<evidence type="ECO:0000256" key="1">
    <source>
        <dbReference type="ARBA" id="ARBA00010311"/>
    </source>
</evidence>
<dbReference type="InterPro" id="IPR026161">
    <property type="entry name" value="FAM178"/>
</dbReference>
<dbReference type="EMBL" id="VSWD01000008">
    <property type="protein sequence ID" value="KAK3094699.1"/>
    <property type="molecule type" value="Genomic_DNA"/>
</dbReference>
<feature type="compositionally biased region" description="Acidic residues" evidence="2">
    <location>
        <begin position="1368"/>
        <end position="1385"/>
    </location>
</feature>
<feature type="compositionally biased region" description="Polar residues" evidence="2">
    <location>
        <begin position="63"/>
        <end position="74"/>
    </location>
</feature>
<feature type="compositionally biased region" description="Basic and acidic residues" evidence="2">
    <location>
        <begin position="540"/>
        <end position="572"/>
    </location>
</feature>
<feature type="compositionally biased region" description="Low complexity" evidence="2">
    <location>
        <begin position="210"/>
        <end position="233"/>
    </location>
</feature>